<keyword evidence="3" id="KW-1185">Reference proteome</keyword>
<dbReference type="Proteomes" id="UP000509579">
    <property type="component" value="Chromosome"/>
</dbReference>
<dbReference type="EMBL" id="CP054840">
    <property type="protein sequence ID" value="QKV51416.1"/>
    <property type="molecule type" value="Genomic_DNA"/>
</dbReference>
<organism evidence="2 3">
    <name type="scientific">Comamonas antarctica</name>
    <dbReference type="NCBI Taxonomy" id="2743470"/>
    <lineage>
        <taxon>Bacteria</taxon>
        <taxon>Pseudomonadati</taxon>
        <taxon>Pseudomonadota</taxon>
        <taxon>Betaproteobacteria</taxon>
        <taxon>Burkholderiales</taxon>
        <taxon>Comamonadaceae</taxon>
        <taxon>Comamonas</taxon>
    </lineage>
</organism>
<evidence type="ECO:0000313" key="3">
    <source>
        <dbReference type="Proteomes" id="UP000509579"/>
    </source>
</evidence>
<evidence type="ECO:0000313" key="2">
    <source>
        <dbReference type="EMBL" id="QKV51416.1"/>
    </source>
</evidence>
<name>A0A6N1X014_9BURK</name>
<reference evidence="2 3" key="1">
    <citation type="submission" date="2020-06" db="EMBL/GenBank/DDBJ databases">
        <title>Acidovorax antarctica sp. nov., isolated from Corinth ice sheet soil, Antarctic Fields Peninsula.</title>
        <authorList>
            <person name="Xu Q."/>
            <person name="Peng F."/>
        </authorList>
    </citation>
    <scope>NUCLEOTIDE SEQUENCE [LARGE SCALE GENOMIC DNA]</scope>
    <source>
        <strain evidence="2 3">16-35-5</strain>
    </source>
</reference>
<accession>A0A6N1X014</accession>
<protein>
    <submittedName>
        <fullName evidence="2">Uncharacterized protein</fullName>
    </submittedName>
</protein>
<feature type="compositionally biased region" description="Basic and acidic residues" evidence="1">
    <location>
        <begin position="37"/>
        <end position="46"/>
    </location>
</feature>
<dbReference type="RefSeq" id="WP_175502353.1">
    <property type="nucleotide sequence ID" value="NZ_CAURQT010000008.1"/>
</dbReference>
<gene>
    <name evidence="2" type="ORF">HUK68_00100</name>
</gene>
<dbReference type="KEGG" id="aant:HUK68_00100"/>
<dbReference type="AlphaFoldDB" id="A0A6N1X014"/>
<feature type="region of interest" description="Disordered" evidence="1">
    <location>
        <begin position="1"/>
        <end position="56"/>
    </location>
</feature>
<evidence type="ECO:0000256" key="1">
    <source>
        <dbReference type="SAM" id="MobiDB-lite"/>
    </source>
</evidence>
<sequence length="56" mass="6354">MEENLRTHCKSPALISGTPISNYEGKELQKKSRPKAHLHEKDEKKGPMALFPTMGY</sequence>
<proteinExistence type="predicted"/>